<evidence type="ECO:0000313" key="2">
    <source>
        <dbReference type="Proteomes" id="UP000237466"/>
    </source>
</evidence>
<evidence type="ECO:0000313" key="1">
    <source>
        <dbReference type="EMBL" id="POB49743.1"/>
    </source>
</evidence>
<proteinExistence type="predicted"/>
<protein>
    <submittedName>
        <fullName evidence="1">Uncharacterized protein</fullName>
    </submittedName>
</protein>
<reference evidence="1 2" key="1">
    <citation type="journal article" date="2018" name="Front. Microbiol.">
        <title>Phylogeny of Vibrio vulnificus from the Analysis of the Core-Genome: Implications for Intra-Species Taxonomy.</title>
        <authorList>
            <person name="Roig F.J."/>
            <person name="Gonzalez-Candelas F."/>
            <person name="Sanjuan E."/>
            <person name="Fouz B."/>
            <person name="Feil E.J."/>
            <person name="Llorens C."/>
            <person name="Baker-Austin C."/>
            <person name="Oliver J.D."/>
            <person name="Danin-Poleg Y."/>
            <person name="Gibas C.J."/>
            <person name="Kashi Y."/>
            <person name="Gulig P.A."/>
            <person name="Morrison S.S."/>
            <person name="Amaro C."/>
        </authorList>
    </citation>
    <scope>NUCLEOTIDE SEQUENCE [LARGE SCALE GENOMIC DNA]</scope>
    <source>
        <strain evidence="1 2">CECT4608</strain>
    </source>
</reference>
<name>A0A2S3R7R2_VIBVL</name>
<dbReference type="Proteomes" id="UP000237466">
    <property type="component" value="Unassembled WGS sequence"/>
</dbReference>
<sequence length="109" mass="12701">MNYELTIKKRRKCQHINTRSVGLDSDSNFGKTNFSMSDEEAIVKANSLSVEEQLERFSHYGTKEKPVTNQLYQQSPNKKESRVPGLYGCNRYKSRRNVADETSEHFVFF</sequence>
<dbReference type="RefSeq" id="WP_103199669.1">
    <property type="nucleotide sequence ID" value="NZ_PDGH01000026.1"/>
</dbReference>
<dbReference type="AlphaFoldDB" id="A0A2S3R7R2"/>
<accession>A0A2S3R7R2</accession>
<gene>
    <name evidence="1" type="ORF">CRN52_01475</name>
</gene>
<comment type="caution">
    <text evidence="1">The sequence shown here is derived from an EMBL/GenBank/DDBJ whole genome shotgun (WGS) entry which is preliminary data.</text>
</comment>
<dbReference type="EMBL" id="PDGH01000026">
    <property type="protein sequence ID" value="POB49743.1"/>
    <property type="molecule type" value="Genomic_DNA"/>
</dbReference>
<organism evidence="1 2">
    <name type="scientific">Vibrio vulnificus</name>
    <dbReference type="NCBI Taxonomy" id="672"/>
    <lineage>
        <taxon>Bacteria</taxon>
        <taxon>Pseudomonadati</taxon>
        <taxon>Pseudomonadota</taxon>
        <taxon>Gammaproteobacteria</taxon>
        <taxon>Vibrionales</taxon>
        <taxon>Vibrionaceae</taxon>
        <taxon>Vibrio</taxon>
    </lineage>
</organism>